<protein>
    <submittedName>
        <fullName evidence="1">Uncharacterized protein</fullName>
    </submittedName>
</protein>
<proteinExistence type="predicted"/>
<organism evidence="1">
    <name type="scientific">Rhizophora mucronata</name>
    <name type="common">Asiatic mangrove</name>
    <dbReference type="NCBI Taxonomy" id="61149"/>
    <lineage>
        <taxon>Eukaryota</taxon>
        <taxon>Viridiplantae</taxon>
        <taxon>Streptophyta</taxon>
        <taxon>Embryophyta</taxon>
        <taxon>Tracheophyta</taxon>
        <taxon>Spermatophyta</taxon>
        <taxon>Magnoliopsida</taxon>
        <taxon>eudicotyledons</taxon>
        <taxon>Gunneridae</taxon>
        <taxon>Pentapetalae</taxon>
        <taxon>rosids</taxon>
        <taxon>fabids</taxon>
        <taxon>Malpighiales</taxon>
        <taxon>Rhizophoraceae</taxon>
        <taxon>Rhizophora</taxon>
    </lineage>
</organism>
<dbReference type="AlphaFoldDB" id="A0A2P2IYY0"/>
<accession>A0A2P2IYY0</accession>
<sequence>MIRSSIPFSIYEAPRNDIKILIADGTLSKDVGQGIVILPKILMKSVLHNFQCNLLSISRFTKDLSCVMTFFSSYCEF</sequence>
<name>A0A2P2IYY0_RHIMU</name>
<evidence type="ECO:0000313" key="1">
    <source>
        <dbReference type="EMBL" id="MBW86425.1"/>
    </source>
</evidence>
<reference evidence="1" key="1">
    <citation type="submission" date="2018-02" db="EMBL/GenBank/DDBJ databases">
        <title>Rhizophora mucronata_Transcriptome.</title>
        <authorList>
            <person name="Meera S.P."/>
            <person name="Sreeshan A."/>
            <person name="Augustine A."/>
        </authorList>
    </citation>
    <scope>NUCLEOTIDE SEQUENCE</scope>
    <source>
        <tissue evidence="1">Leaf</tissue>
    </source>
</reference>
<dbReference type="EMBL" id="GGEC01005942">
    <property type="protein sequence ID" value="MBW86425.1"/>
    <property type="molecule type" value="Transcribed_RNA"/>
</dbReference>